<feature type="signal peptide" evidence="1">
    <location>
        <begin position="1"/>
        <end position="21"/>
    </location>
</feature>
<proteinExistence type="predicted"/>
<evidence type="ECO:0000256" key="1">
    <source>
        <dbReference type="SAM" id="SignalP"/>
    </source>
</evidence>
<dbReference type="Proteomes" id="UP000290848">
    <property type="component" value="Unassembled WGS sequence"/>
</dbReference>
<gene>
    <name evidence="3" type="ORF">EKH83_20105</name>
</gene>
<comment type="caution">
    <text evidence="3">The sequence shown here is derived from an EMBL/GenBank/DDBJ whole genome shotgun (WGS) entry which is preliminary data.</text>
</comment>
<feature type="chain" id="PRO_5020709074" description="DUF5683 domain-containing protein" evidence="1">
    <location>
        <begin position="22"/>
        <end position="226"/>
    </location>
</feature>
<dbReference type="InterPro" id="IPR043738">
    <property type="entry name" value="DUF5683"/>
</dbReference>
<sequence>MYILRFFILTFALAVTAPAFSQTDSLSAVPDSASATRGARVRATPVRKDTTIVPENQTQKTKSKVVKDSARLALEAMPGRAAWGSAMLPGLGQIRNGRWWKVPFIYAGLVSVGLAFEFNNRYYRDILKELQYRELHNQETRDPDYTPYDRSSLISAKDFYRRNRDLSILGFLGVHAINVIDAYVDAKFFRYDITDKLGFNVQPTLMPPLSFASVTPVPAIKFTISL</sequence>
<dbReference type="RefSeq" id="WP_128771261.1">
    <property type="nucleotide sequence ID" value="NZ_RXOC01000019.1"/>
</dbReference>
<organism evidence="3 4">
    <name type="scientific">Arcticibacter tournemirensis</name>
    <dbReference type="NCBI Taxonomy" id="699437"/>
    <lineage>
        <taxon>Bacteria</taxon>
        <taxon>Pseudomonadati</taxon>
        <taxon>Bacteroidota</taxon>
        <taxon>Sphingobacteriia</taxon>
        <taxon>Sphingobacteriales</taxon>
        <taxon>Sphingobacteriaceae</taxon>
        <taxon>Arcticibacter</taxon>
    </lineage>
</organism>
<dbReference type="EMBL" id="RXOC01000019">
    <property type="protein sequence ID" value="RXF67271.1"/>
    <property type="molecule type" value="Genomic_DNA"/>
</dbReference>
<evidence type="ECO:0000313" key="3">
    <source>
        <dbReference type="EMBL" id="RXF67271.1"/>
    </source>
</evidence>
<accession>A0A4Q0M2Y0</accession>
<name>A0A4Q0M2Y0_9SPHI</name>
<evidence type="ECO:0000259" key="2">
    <source>
        <dbReference type="Pfam" id="PF18935"/>
    </source>
</evidence>
<feature type="domain" description="DUF5683" evidence="2">
    <location>
        <begin position="77"/>
        <end position="217"/>
    </location>
</feature>
<reference evidence="3 4" key="1">
    <citation type="submission" date="2018-12" db="EMBL/GenBank/DDBJ databases">
        <title>The Draft Genome Sequence of the Soil Bacterium Pedobacter tournemirensis R1.</title>
        <authorList>
            <person name="He J."/>
        </authorList>
    </citation>
    <scope>NUCLEOTIDE SEQUENCE [LARGE SCALE GENOMIC DNA]</scope>
    <source>
        <strain evidence="3 4">R1</strain>
    </source>
</reference>
<keyword evidence="1" id="KW-0732">Signal</keyword>
<protein>
    <recommendedName>
        <fullName evidence="2">DUF5683 domain-containing protein</fullName>
    </recommendedName>
</protein>
<dbReference type="Pfam" id="PF18935">
    <property type="entry name" value="DUF5683"/>
    <property type="match status" value="1"/>
</dbReference>
<evidence type="ECO:0000313" key="4">
    <source>
        <dbReference type="Proteomes" id="UP000290848"/>
    </source>
</evidence>
<dbReference type="AlphaFoldDB" id="A0A4Q0M2Y0"/>